<dbReference type="RefSeq" id="WP_136493422.1">
    <property type="nucleotide sequence ID" value="NZ_SSBS01000005.1"/>
</dbReference>
<sequence length="1349" mass="143484">MSSPNSPLLLAELVIPGRSKKPVSTDPDVWGINIAAALGNFPLHGMKCQAGPWGNMAFGDKLTILWGTGQNVWVETVDQDEVGTQLSMFVPPRHMVDGQFAASYVVKPLGGTDQPSEVMQVRVKLTRPGGHDDNGDGGHSKLVMIIPQDILEGIHAGNVAAGAPITIGNNDGTPPYPFAAAGDVCRVSWGGVYVYSDPLTEEQAQGKTLIIVKVEEADIREAGDADAPGVAVVFEVYDCVFNRSEDWSPEQRVPVAVDTTRADAPLLKETVNNVLDVDKLGDADGTVQIIAMDTNKFKIGDLVFIRIKGTPVEGPPIDWEPSAGVKLESVPSIMEIMAPNAVLRQLAKSQITLSYRLEKADGSAELRSKSQFIRAIGEVKRLAAPILPDENSGSLDPTLDRVELEIPFDKSFAEGQVLTIVMLGTTPGLKPYLPDLPTRPITHNDIVAAEPLLYSIDGAHLNPVNGGTAEFYYQLQIPDTVLDTLNPFEATRAVRESIHTDILRVGKPRLELPQPQVAGVVDGVLPADTAGTTLTVIYTETVTGDEVFMFWIGSITGEYRDSIKLNELTAGKEVPFPIDAKWIKGNEGGTVIAKYQIKRAAGGTSYAEPLEFSVGVALENPLPLPQMPQATGTGASVTLAPLDAQTGARVVVAYTGMNEKHSIKLTVLGTPGAGSPDIPAKPGVNNGSVEFLIPAEAVAAKIGKNVKNLTLQYEVTSPGSNEVPSKTLTVTVMPLPAAELDKLSIVQADDGELDLSKITAGGTIKAGVWAFIAPNQRVKLVLKGRKNNGDEFNQVIWPWPSSYVNQNWITAGEFTYPLAYDDVKDLAHDSQFEMHFKAALTLSQVEADAIDGPVKRYRVKAVEDVAPMIDLIVATDNGEEIAEGATIVKTAVTLSGIGAKGQKVEAFDNGKSIDTPLVDGAGEWTLPVSGLALTLHKFTVARIGSGDRSEERTLTVTELVTPTLTSVKDSKDVEVPEGAYTVSTSLTVSGKASKGQEVEIFDGTAPDAESKGKALADSVTGDWRRPISIDLGPRRLFARSLYHSGEVDSGARSFMVTADVTPTIDSVKGSPSNVEIPEGGSTSDTSVTLTGKAANGLKVNILDGLTSIGGPTADPADGVWTMTATFSVGPHEITAEAAYGSGNKSAVRKFNVVAALTIDESVMNLDAVKYVQSYGWGTKEVPGNVLTRQAKGGNPPYSYQSDNPAVASVTAGKVSGLKNGTTTIRVRDASGASVSFSVNVKNVYRITKGSTTYSGEAGSIAAQQWIRSQGGLDLLHIFWNSATLNANFTNVLGDLLEGIQLGSPLASWMYTYNPFMNAYESRYVSWSNGISIHTGVLLSPFRALFVVPT</sequence>
<dbReference type="Proteomes" id="UP000310574">
    <property type="component" value="Unassembled WGS sequence"/>
</dbReference>
<reference evidence="1 2" key="1">
    <citation type="submission" date="2019-04" db="EMBL/GenBank/DDBJ databases">
        <title>Draft genome sequence of Pseudomonas sp. M7D1 isolated from rhizosphere of plant the flowery desert.</title>
        <authorList>
            <person name="Poblete-Morales M."/>
            <person name="Plaza N."/>
            <person name="Corsini G."/>
            <person name="Silva E."/>
        </authorList>
    </citation>
    <scope>NUCLEOTIDE SEQUENCE [LARGE SCALE GENOMIC DNA]</scope>
    <source>
        <strain evidence="1 2">M7D1</strain>
    </source>
</reference>
<dbReference type="SUPFAM" id="SSF49373">
    <property type="entry name" value="Invasin/intimin cell-adhesion fragments"/>
    <property type="match status" value="1"/>
</dbReference>
<dbReference type="Gene3D" id="2.60.40.1080">
    <property type="match status" value="1"/>
</dbReference>
<organism evidence="1 2">
    <name type="scientific">Pseudomonas atacamensis</name>
    <dbReference type="NCBI Taxonomy" id="2565368"/>
    <lineage>
        <taxon>Bacteria</taxon>
        <taxon>Pseudomonadati</taxon>
        <taxon>Pseudomonadota</taxon>
        <taxon>Gammaproteobacteria</taxon>
        <taxon>Pseudomonadales</taxon>
        <taxon>Pseudomonadaceae</taxon>
        <taxon>Pseudomonas</taxon>
    </lineage>
</organism>
<proteinExistence type="predicted"/>
<dbReference type="EMBL" id="SSBS01000005">
    <property type="protein sequence ID" value="THF29268.1"/>
    <property type="molecule type" value="Genomic_DNA"/>
</dbReference>
<evidence type="ECO:0000313" key="2">
    <source>
        <dbReference type="Proteomes" id="UP000310574"/>
    </source>
</evidence>
<dbReference type="Gene3D" id="2.60.40.10">
    <property type="entry name" value="Immunoglobulins"/>
    <property type="match status" value="1"/>
</dbReference>
<gene>
    <name evidence="1" type="ORF">E5170_18880</name>
</gene>
<dbReference type="InterPro" id="IPR013783">
    <property type="entry name" value="Ig-like_fold"/>
</dbReference>
<name>A0AAQ2D9A6_9PSED</name>
<evidence type="ECO:0008006" key="3">
    <source>
        <dbReference type="Google" id="ProtNLM"/>
    </source>
</evidence>
<comment type="caution">
    <text evidence="1">The sequence shown here is derived from an EMBL/GenBank/DDBJ whole genome shotgun (WGS) entry which is preliminary data.</text>
</comment>
<dbReference type="InterPro" id="IPR008964">
    <property type="entry name" value="Invasin/intimin_cell_adhesion"/>
</dbReference>
<protein>
    <recommendedName>
        <fullName evidence="3">BIG2 domain-containing protein</fullName>
    </recommendedName>
</protein>
<accession>A0AAQ2D9A6</accession>
<evidence type="ECO:0000313" key="1">
    <source>
        <dbReference type="EMBL" id="THF29268.1"/>
    </source>
</evidence>